<reference evidence="2" key="1">
    <citation type="submission" date="2023-07" db="EMBL/GenBank/DDBJ databases">
        <authorList>
            <consortium name="AG Swart"/>
            <person name="Singh M."/>
            <person name="Singh A."/>
            <person name="Seah K."/>
            <person name="Emmerich C."/>
        </authorList>
    </citation>
    <scope>NUCLEOTIDE SEQUENCE</scope>
    <source>
        <strain evidence="2">DP1</strain>
    </source>
</reference>
<organism evidence="2 3">
    <name type="scientific">Euplotes crassus</name>
    <dbReference type="NCBI Taxonomy" id="5936"/>
    <lineage>
        <taxon>Eukaryota</taxon>
        <taxon>Sar</taxon>
        <taxon>Alveolata</taxon>
        <taxon>Ciliophora</taxon>
        <taxon>Intramacronucleata</taxon>
        <taxon>Spirotrichea</taxon>
        <taxon>Hypotrichia</taxon>
        <taxon>Euplotida</taxon>
        <taxon>Euplotidae</taxon>
        <taxon>Moneuplotes</taxon>
    </lineage>
</organism>
<accession>A0AAD2D001</accession>
<name>A0AAD2D001_EUPCR</name>
<keyword evidence="3" id="KW-1185">Reference proteome</keyword>
<evidence type="ECO:0000313" key="3">
    <source>
        <dbReference type="Proteomes" id="UP001295684"/>
    </source>
</evidence>
<feature type="region of interest" description="Disordered" evidence="1">
    <location>
        <begin position="1"/>
        <end position="125"/>
    </location>
</feature>
<dbReference type="EMBL" id="CAMPGE010017452">
    <property type="protein sequence ID" value="CAI2375934.1"/>
    <property type="molecule type" value="Genomic_DNA"/>
</dbReference>
<evidence type="ECO:0000256" key="1">
    <source>
        <dbReference type="SAM" id="MobiDB-lite"/>
    </source>
</evidence>
<proteinExistence type="predicted"/>
<evidence type="ECO:0000313" key="2">
    <source>
        <dbReference type="EMBL" id="CAI2375934.1"/>
    </source>
</evidence>
<feature type="compositionally biased region" description="Polar residues" evidence="1">
    <location>
        <begin position="108"/>
        <end position="125"/>
    </location>
</feature>
<comment type="caution">
    <text evidence="2">The sequence shown here is derived from an EMBL/GenBank/DDBJ whole genome shotgun (WGS) entry which is preliminary data.</text>
</comment>
<dbReference type="Proteomes" id="UP001295684">
    <property type="component" value="Unassembled WGS sequence"/>
</dbReference>
<dbReference type="AlphaFoldDB" id="A0AAD2D001"/>
<sequence length="125" mass="13577">MNRHEQLQIHTLLSKGALSDSGSSDHSDDEDESYYLPDNCLQSASVLQSKGEGDHIPGGKSHPGVEQVEESKKVSISNPSILDEGETGAQAPMEIPSSKDDEGENLQDLHSTPHYNHQSKKNSII</sequence>
<gene>
    <name evidence="2" type="ORF">ECRASSUSDP1_LOCUS17301</name>
</gene>
<protein>
    <submittedName>
        <fullName evidence="2">Uncharacterized protein</fullName>
    </submittedName>
</protein>